<keyword evidence="4" id="KW-1185">Reference proteome</keyword>
<dbReference type="AlphaFoldDB" id="A0A0P1NTZ9"/>
<dbReference type="Pfam" id="PF01627">
    <property type="entry name" value="Hpt"/>
    <property type="match status" value="1"/>
</dbReference>
<dbReference type="PROSITE" id="PS50894">
    <property type="entry name" value="HPT"/>
    <property type="match status" value="1"/>
</dbReference>
<dbReference type="GO" id="GO:0000160">
    <property type="term" value="P:phosphorelay signal transduction system"/>
    <property type="evidence" value="ECO:0007669"/>
    <property type="project" value="InterPro"/>
</dbReference>
<feature type="modified residue" description="Phosphohistidine" evidence="1">
    <location>
        <position position="42"/>
    </location>
</feature>
<protein>
    <submittedName>
        <fullName evidence="3">Hpt domain-containing protein</fullName>
    </submittedName>
</protein>
<organism evidence="3 4">
    <name type="scientific">Candidatus Chryseopegocella kryptomonas</name>
    <dbReference type="NCBI Taxonomy" id="1633643"/>
    <lineage>
        <taxon>Bacteria</taxon>
        <taxon>Pseudomonadati</taxon>
        <taxon>Candidatus Kryptoniota</taxon>
        <taxon>Candidatus Chryseopegocella</taxon>
    </lineage>
</organism>
<evidence type="ECO:0000313" key="4">
    <source>
        <dbReference type="Proteomes" id="UP000199197"/>
    </source>
</evidence>
<proteinExistence type="predicted"/>
<dbReference type="Gene3D" id="1.20.120.160">
    <property type="entry name" value="HPT domain"/>
    <property type="match status" value="1"/>
</dbReference>
<dbReference type="SUPFAM" id="SSF47226">
    <property type="entry name" value="Histidine-containing phosphotransfer domain, HPT domain"/>
    <property type="match status" value="1"/>
</dbReference>
<evidence type="ECO:0000313" key="3">
    <source>
        <dbReference type="EMBL" id="CUT02588.1"/>
    </source>
</evidence>
<feature type="domain" description="HPt" evidence="2">
    <location>
        <begin position="3"/>
        <end position="96"/>
    </location>
</feature>
<dbReference type="InterPro" id="IPR008207">
    <property type="entry name" value="Sig_transdc_His_kin_Hpt_dom"/>
</dbReference>
<dbReference type="GO" id="GO:0004672">
    <property type="term" value="F:protein kinase activity"/>
    <property type="evidence" value="ECO:0007669"/>
    <property type="project" value="UniProtKB-ARBA"/>
</dbReference>
<dbReference type="EMBL" id="CZVW01000013">
    <property type="protein sequence ID" value="CUT02588.1"/>
    <property type="molecule type" value="Genomic_DNA"/>
</dbReference>
<dbReference type="OrthoDB" id="9814716at2"/>
<gene>
    <name evidence="3" type="ORF">JGI23_01282</name>
</gene>
<dbReference type="Proteomes" id="UP000199197">
    <property type="component" value="Unassembled WGS sequence"/>
</dbReference>
<reference evidence="4" key="1">
    <citation type="submission" date="2015-11" db="EMBL/GenBank/DDBJ databases">
        <authorList>
            <person name="Varghese N."/>
        </authorList>
    </citation>
    <scope>NUCLEOTIDE SEQUENCE [LARGE SCALE GENOMIC DNA]</scope>
    <source>
        <strain evidence="4">JGI-23</strain>
    </source>
</reference>
<name>A0A0P1NTZ9_9BACT</name>
<dbReference type="RefSeq" id="WP_092350083.1">
    <property type="nucleotide sequence ID" value="NZ_CZVW01000013.1"/>
</dbReference>
<keyword evidence="1" id="KW-0597">Phosphoprotein</keyword>
<evidence type="ECO:0000259" key="2">
    <source>
        <dbReference type="PROSITE" id="PS50894"/>
    </source>
</evidence>
<dbReference type="InterPro" id="IPR036641">
    <property type="entry name" value="HPT_dom_sf"/>
</dbReference>
<evidence type="ECO:0000256" key="1">
    <source>
        <dbReference type="PROSITE-ProRule" id="PRU00110"/>
    </source>
</evidence>
<sequence length="96" mass="10721">MLGSNDWKNLQEKFLSIASEKLNLMEQALSKKDFSLVQLYAHQLKGSGASFGFDEVTEIAGQIEVKCMQNSCEEVIELVKKLNELVKVLKSNLQSG</sequence>
<accession>A0A0P1NTZ9</accession>